<evidence type="ECO:0000256" key="1">
    <source>
        <dbReference type="SAM" id="SignalP"/>
    </source>
</evidence>
<proteinExistence type="predicted"/>
<accession>A0A835XNX0</accession>
<keyword evidence="1" id="KW-0732">Signal</keyword>
<protein>
    <submittedName>
        <fullName evidence="2">Uncharacterized protein</fullName>
    </submittedName>
</protein>
<dbReference type="Proteomes" id="UP000612055">
    <property type="component" value="Unassembled WGS sequence"/>
</dbReference>
<dbReference type="AlphaFoldDB" id="A0A835XNX0"/>
<organism evidence="2 3">
    <name type="scientific">Edaphochlamys debaryana</name>
    <dbReference type="NCBI Taxonomy" id="47281"/>
    <lineage>
        <taxon>Eukaryota</taxon>
        <taxon>Viridiplantae</taxon>
        <taxon>Chlorophyta</taxon>
        <taxon>core chlorophytes</taxon>
        <taxon>Chlorophyceae</taxon>
        <taxon>CS clade</taxon>
        <taxon>Chlamydomonadales</taxon>
        <taxon>Chlamydomonadales incertae sedis</taxon>
        <taxon>Edaphochlamys</taxon>
    </lineage>
</organism>
<evidence type="ECO:0000313" key="2">
    <source>
        <dbReference type="EMBL" id="KAG2487518.1"/>
    </source>
</evidence>
<feature type="signal peptide" evidence="1">
    <location>
        <begin position="1"/>
        <end position="23"/>
    </location>
</feature>
<evidence type="ECO:0000313" key="3">
    <source>
        <dbReference type="Proteomes" id="UP000612055"/>
    </source>
</evidence>
<reference evidence="2" key="1">
    <citation type="journal article" date="2020" name="bioRxiv">
        <title>Comparative genomics of Chlamydomonas.</title>
        <authorList>
            <person name="Craig R.J."/>
            <person name="Hasan A.R."/>
            <person name="Ness R.W."/>
            <person name="Keightley P.D."/>
        </authorList>
    </citation>
    <scope>NUCLEOTIDE SEQUENCE</scope>
    <source>
        <strain evidence="2">CCAP 11/70</strain>
    </source>
</reference>
<gene>
    <name evidence="2" type="ORF">HYH03_013936</name>
</gene>
<dbReference type="EMBL" id="JAEHOE010000096">
    <property type="protein sequence ID" value="KAG2487518.1"/>
    <property type="molecule type" value="Genomic_DNA"/>
</dbReference>
<comment type="caution">
    <text evidence="2">The sequence shown here is derived from an EMBL/GenBank/DDBJ whole genome shotgun (WGS) entry which is preliminary data.</text>
</comment>
<feature type="chain" id="PRO_5033066977" evidence="1">
    <location>
        <begin position="24"/>
        <end position="442"/>
    </location>
</feature>
<sequence length="442" mass="48660">MEMLTKNLLWSLLNVIPFESLVASGTKYPEKIQEAEHILKVLETAGETAEDTITLVKNSIGQLDKFESLMKALTTVRRLGQSAPMISDLTKYMSWLKDDASKGATSQTLGKATGFKSALEIYRKAMKNNSNLDSVADKYQDVPTLGRGVGFSYSQAASDTKDLLSLYLTYAGLNAKDISEDTKTLLGVSLVNDAANSHLFLARAVDEYVNKPDDFSAQFVLEPKGVWQNLNRIFPTCEHSKIGIGHQVIVTAFGQPLVEDEGEIAVETNKGYYNDDEGEEAYTISITREEGFVTPTEQKMEFAGGGGDMILAPTFAISFTITDKLSFNLDECSADTQFAVPGWDVKTKDMDATAWHSVYHIRDIMLPDMEKLLEAEKAKADGVRDDNVVLRLQQGIRGWNDVLTLYGNLTEMALADTTDNVLPGYVSGQQDLNQLIQPGAQT</sequence>
<name>A0A835XNX0_9CHLO</name>
<keyword evidence="3" id="KW-1185">Reference proteome</keyword>